<protein>
    <recommendedName>
        <fullName evidence="5">CCHC-type domain-containing protein</fullName>
    </recommendedName>
</protein>
<accession>A0AA88YJ95</accession>
<keyword evidence="4" id="KW-1185">Reference proteome</keyword>
<dbReference type="Proteomes" id="UP001186944">
    <property type="component" value="Unassembled WGS sequence"/>
</dbReference>
<organism evidence="3 4">
    <name type="scientific">Pinctada imbricata</name>
    <name type="common">Atlantic pearl-oyster</name>
    <name type="synonym">Pinctada martensii</name>
    <dbReference type="NCBI Taxonomy" id="66713"/>
    <lineage>
        <taxon>Eukaryota</taxon>
        <taxon>Metazoa</taxon>
        <taxon>Spiralia</taxon>
        <taxon>Lophotrochozoa</taxon>
        <taxon>Mollusca</taxon>
        <taxon>Bivalvia</taxon>
        <taxon>Autobranchia</taxon>
        <taxon>Pteriomorphia</taxon>
        <taxon>Pterioida</taxon>
        <taxon>Pterioidea</taxon>
        <taxon>Pteriidae</taxon>
        <taxon>Pinctada</taxon>
    </lineage>
</organism>
<feature type="compositionally biased region" description="Basic and acidic residues" evidence="2">
    <location>
        <begin position="134"/>
        <end position="144"/>
    </location>
</feature>
<feature type="compositionally biased region" description="Basic residues" evidence="2">
    <location>
        <begin position="145"/>
        <end position="160"/>
    </location>
</feature>
<feature type="region of interest" description="Disordered" evidence="2">
    <location>
        <begin position="126"/>
        <end position="185"/>
    </location>
</feature>
<keyword evidence="1" id="KW-0175">Coiled coil</keyword>
<dbReference type="AlphaFoldDB" id="A0AA88YJ95"/>
<sequence length="248" mass="28148">MESGDSNRVSLEDILERVERQGESLKRELSELKTEVRGSAQAVKKLKSDSQIKWKYEGNKLQHNFNSDLLEDLEQVSWGLQNSKIHYVDELVSGLKEKINKRNKLIKIADSSEAGWETVRQYEANPVASDSDDESKISKAETRAIRKRKTKSKPQQKKPRTSTESTGSMHSFRDHNQQSGFPQSFLGPQSWFTGAPALHTIGQQYGNFGGSFKPRGACFGCGSQSHWRNQCLSIQLQDFWIKAESRLI</sequence>
<proteinExistence type="predicted"/>
<evidence type="ECO:0008006" key="5">
    <source>
        <dbReference type="Google" id="ProtNLM"/>
    </source>
</evidence>
<dbReference type="EMBL" id="VSWD01000003">
    <property type="protein sequence ID" value="KAK3106274.1"/>
    <property type="molecule type" value="Genomic_DNA"/>
</dbReference>
<evidence type="ECO:0000256" key="2">
    <source>
        <dbReference type="SAM" id="MobiDB-lite"/>
    </source>
</evidence>
<evidence type="ECO:0000256" key="1">
    <source>
        <dbReference type="SAM" id="Coils"/>
    </source>
</evidence>
<comment type="caution">
    <text evidence="3">The sequence shown here is derived from an EMBL/GenBank/DDBJ whole genome shotgun (WGS) entry which is preliminary data.</text>
</comment>
<feature type="coiled-coil region" evidence="1">
    <location>
        <begin position="8"/>
        <end position="49"/>
    </location>
</feature>
<gene>
    <name evidence="3" type="ORF">FSP39_016565</name>
</gene>
<evidence type="ECO:0000313" key="3">
    <source>
        <dbReference type="EMBL" id="KAK3106274.1"/>
    </source>
</evidence>
<name>A0AA88YJ95_PINIB</name>
<evidence type="ECO:0000313" key="4">
    <source>
        <dbReference type="Proteomes" id="UP001186944"/>
    </source>
</evidence>
<reference evidence="3" key="1">
    <citation type="submission" date="2019-08" db="EMBL/GenBank/DDBJ databases">
        <title>The improved chromosome-level genome for the pearl oyster Pinctada fucata martensii using PacBio sequencing and Hi-C.</title>
        <authorList>
            <person name="Zheng Z."/>
        </authorList>
    </citation>
    <scope>NUCLEOTIDE SEQUENCE</scope>
    <source>
        <strain evidence="3">ZZ-2019</strain>
        <tissue evidence="3">Adductor muscle</tissue>
    </source>
</reference>